<dbReference type="OMA" id="MEKSEKW"/>
<keyword evidence="2" id="KW-1185">Reference proteome</keyword>
<dbReference type="Proteomes" id="UP000000304">
    <property type="component" value="Unassembled WGS sequence"/>
</dbReference>
<reference evidence="1 2" key="1">
    <citation type="journal article" date="2007" name="Nature">
        <title>Evolution of genes and genomes on the Drosophila phylogeny.</title>
        <authorList>
            <consortium name="Drosophila 12 Genomes Consortium"/>
            <person name="Clark A.G."/>
            <person name="Eisen M.B."/>
            <person name="Smith D.R."/>
            <person name="Bergman C.M."/>
            <person name="Oliver B."/>
            <person name="Markow T.A."/>
            <person name="Kaufman T.C."/>
            <person name="Kellis M."/>
            <person name="Gelbart W."/>
            <person name="Iyer V.N."/>
            <person name="Pollard D.A."/>
            <person name="Sackton T.B."/>
            <person name="Larracuente A.M."/>
            <person name="Singh N.D."/>
            <person name="Abad J.P."/>
            <person name="Abt D.N."/>
            <person name="Adryan B."/>
            <person name="Aguade M."/>
            <person name="Akashi H."/>
            <person name="Anderson W.W."/>
            <person name="Aquadro C.F."/>
            <person name="Ardell D.H."/>
            <person name="Arguello R."/>
            <person name="Artieri C.G."/>
            <person name="Barbash D.A."/>
            <person name="Barker D."/>
            <person name="Barsanti P."/>
            <person name="Batterham P."/>
            <person name="Batzoglou S."/>
            <person name="Begun D."/>
            <person name="Bhutkar A."/>
            <person name="Blanco E."/>
            <person name="Bosak S.A."/>
            <person name="Bradley R.K."/>
            <person name="Brand A.D."/>
            <person name="Brent M.R."/>
            <person name="Brooks A.N."/>
            <person name="Brown R.H."/>
            <person name="Butlin R.K."/>
            <person name="Caggese C."/>
            <person name="Calvi B.R."/>
            <person name="Bernardo de Carvalho A."/>
            <person name="Caspi A."/>
            <person name="Castrezana S."/>
            <person name="Celniker S.E."/>
            <person name="Chang J.L."/>
            <person name="Chapple C."/>
            <person name="Chatterji S."/>
            <person name="Chinwalla A."/>
            <person name="Civetta A."/>
            <person name="Clifton S.W."/>
            <person name="Comeron J.M."/>
            <person name="Costello J.C."/>
            <person name="Coyne J.A."/>
            <person name="Daub J."/>
            <person name="David R.G."/>
            <person name="Delcher A.L."/>
            <person name="Delehaunty K."/>
            <person name="Do C.B."/>
            <person name="Ebling H."/>
            <person name="Edwards K."/>
            <person name="Eickbush T."/>
            <person name="Evans J.D."/>
            <person name="Filipski A."/>
            <person name="Findeiss S."/>
            <person name="Freyhult E."/>
            <person name="Fulton L."/>
            <person name="Fulton R."/>
            <person name="Garcia A.C."/>
            <person name="Gardiner A."/>
            <person name="Garfield D.A."/>
            <person name="Garvin B.E."/>
            <person name="Gibson G."/>
            <person name="Gilbert D."/>
            <person name="Gnerre S."/>
            <person name="Godfrey J."/>
            <person name="Good R."/>
            <person name="Gotea V."/>
            <person name="Gravely B."/>
            <person name="Greenberg A.J."/>
            <person name="Griffiths-Jones S."/>
            <person name="Gross S."/>
            <person name="Guigo R."/>
            <person name="Gustafson E.A."/>
            <person name="Haerty W."/>
            <person name="Hahn M.W."/>
            <person name="Halligan D.L."/>
            <person name="Halpern A.L."/>
            <person name="Halter G.M."/>
            <person name="Han M.V."/>
            <person name="Heger A."/>
            <person name="Hillier L."/>
            <person name="Hinrichs A.S."/>
            <person name="Holmes I."/>
            <person name="Hoskins R.A."/>
            <person name="Hubisz M.J."/>
            <person name="Hultmark D."/>
            <person name="Huntley M.A."/>
            <person name="Jaffe D.B."/>
            <person name="Jagadeeshan S."/>
            <person name="Jeck W.R."/>
            <person name="Johnson J."/>
            <person name="Jones C.D."/>
            <person name="Jordan W.C."/>
            <person name="Karpen G.H."/>
            <person name="Kataoka E."/>
            <person name="Keightley P.D."/>
            <person name="Kheradpour P."/>
            <person name="Kirkness E.F."/>
            <person name="Koerich L.B."/>
            <person name="Kristiansen K."/>
            <person name="Kudrna D."/>
            <person name="Kulathinal R.J."/>
            <person name="Kumar S."/>
            <person name="Kwok R."/>
            <person name="Lander E."/>
            <person name="Langley C.H."/>
            <person name="Lapoint R."/>
            <person name="Lazzaro B.P."/>
            <person name="Lee S.J."/>
            <person name="Levesque L."/>
            <person name="Li R."/>
            <person name="Lin C.F."/>
            <person name="Lin M.F."/>
            <person name="Lindblad-Toh K."/>
            <person name="Llopart A."/>
            <person name="Long M."/>
            <person name="Low L."/>
            <person name="Lozovsky E."/>
            <person name="Lu J."/>
            <person name="Luo M."/>
            <person name="Machado C.A."/>
            <person name="Makalowski W."/>
            <person name="Marzo M."/>
            <person name="Matsuda M."/>
            <person name="Matzkin L."/>
            <person name="McAllister B."/>
            <person name="McBride C.S."/>
            <person name="McKernan B."/>
            <person name="McKernan K."/>
            <person name="Mendez-Lago M."/>
            <person name="Minx P."/>
            <person name="Mollenhauer M.U."/>
            <person name="Montooth K."/>
            <person name="Mount S.M."/>
            <person name="Mu X."/>
            <person name="Myers E."/>
            <person name="Negre B."/>
            <person name="Newfeld S."/>
            <person name="Nielsen R."/>
            <person name="Noor M.A."/>
            <person name="O'Grady P."/>
            <person name="Pachter L."/>
            <person name="Papaceit M."/>
            <person name="Parisi M.J."/>
            <person name="Parisi M."/>
            <person name="Parts L."/>
            <person name="Pedersen J.S."/>
            <person name="Pesole G."/>
            <person name="Phillippy A.M."/>
            <person name="Ponting C.P."/>
            <person name="Pop M."/>
            <person name="Porcelli D."/>
            <person name="Powell J.R."/>
            <person name="Prohaska S."/>
            <person name="Pruitt K."/>
            <person name="Puig M."/>
            <person name="Quesneville H."/>
            <person name="Ram K.R."/>
            <person name="Rand D."/>
            <person name="Rasmussen M.D."/>
            <person name="Reed L.K."/>
            <person name="Reenan R."/>
            <person name="Reily A."/>
            <person name="Remington K.A."/>
            <person name="Rieger T.T."/>
            <person name="Ritchie M.G."/>
            <person name="Robin C."/>
            <person name="Rogers Y.H."/>
            <person name="Rohde C."/>
            <person name="Rozas J."/>
            <person name="Rubenfield M.J."/>
            <person name="Ruiz A."/>
            <person name="Russo S."/>
            <person name="Salzberg S.L."/>
            <person name="Sanchez-Gracia A."/>
            <person name="Saranga D.J."/>
            <person name="Sato H."/>
            <person name="Schaeffer S.W."/>
            <person name="Schatz M.C."/>
            <person name="Schlenke T."/>
            <person name="Schwartz R."/>
            <person name="Segarra C."/>
            <person name="Singh R.S."/>
            <person name="Sirot L."/>
            <person name="Sirota M."/>
            <person name="Sisneros N.B."/>
            <person name="Smith C.D."/>
            <person name="Smith T.F."/>
            <person name="Spieth J."/>
            <person name="Stage D.E."/>
            <person name="Stark A."/>
            <person name="Stephan W."/>
            <person name="Strausberg R.L."/>
            <person name="Strempel S."/>
            <person name="Sturgill D."/>
            <person name="Sutton G."/>
            <person name="Sutton G.G."/>
            <person name="Tao W."/>
            <person name="Teichmann S."/>
            <person name="Tobari Y.N."/>
            <person name="Tomimura Y."/>
            <person name="Tsolas J.M."/>
            <person name="Valente V.L."/>
            <person name="Venter E."/>
            <person name="Venter J.C."/>
            <person name="Vicario S."/>
            <person name="Vieira F.G."/>
            <person name="Vilella A.J."/>
            <person name="Villasante A."/>
            <person name="Walenz B."/>
            <person name="Wang J."/>
            <person name="Wasserman M."/>
            <person name="Watts T."/>
            <person name="Wilson D."/>
            <person name="Wilson R.K."/>
            <person name="Wing R.A."/>
            <person name="Wolfner M.F."/>
            <person name="Wong A."/>
            <person name="Wong G.K."/>
            <person name="Wu C.I."/>
            <person name="Wu G."/>
            <person name="Yamamoto D."/>
            <person name="Yang H.P."/>
            <person name="Yang S.P."/>
            <person name="Yorke J.A."/>
            <person name="Yoshida K."/>
            <person name="Zdobnov E."/>
            <person name="Zhang P."/>
            <person name="Zhang Y."/>
            <person name="Zimin A.V."/>
            <person name="Baldwin J."/>
            <person name="Abdouelleil A."/>
            <person name="Abdulkadir J."/>
            <person name="Abebe A."/>
            <person name="Abera B."/>
            <person name="Abreu J."/>
            <person name="Acer S.C."/>
            <person name="Aftuck L."/>
            <person name="Alexander A."/>
            <person name="An P."/>
            <person name="Anderson E."/>
            <person name="Anderson S."/>
            <person name="Arachi H."/>
            <person name="Azer M."/>
            <person name="Bachantsang P."/>
            <person name="Barry A."/>
            <person name="Bayul T."/>
            <person name="Berlin A."/>
            <person name="Bessette D."/>
            <person name="Bloom T."/>
            <person name="Blye J."/>
            <person name="Boguslavskiy L."/>
            <person name="Bonnet C."/>
            <person name="Boukhgalter B."/>
            <person name="Bourzgui I."/>
            <person name="Brown A."/>
            <person name="Cahill P."/>
            <person name="Channer S."/>
            <person name="Cheshatsang Y."/>
            <person name="Chuda L."/>
            <person name="Citroen M."/>
            <person name="Collymore A."/>
            <person name="Cooke P."/>
            <person name="Costello M."/>
            <person name="D'Aco K."/>
            <person name="Daza R."/>
            <person name="De Haan G."/>
            <person name="DeGray S."/>
            <person name="DeMaso C."/>
            <person name="Dhargay N."/>
            <person name="Dooley K."/>
            <person name="Dooley E."/>
            <person name="Doricent M."/>
            <person name="Dorje P."/>
            <person name="Dorjee K."/>
            <person name="Dupes A."/>
            <person name="Elong R."/>
            <person name="Falk J."/>
            <person name="Farina A."/>
            <person name="Faro S."/>
            <person name="Ferguson D."/>
            <person name="Fisher S."/>
            <person name="Foley C.D."/>
            <person name="Franke A."/>
            <person name="Friedrich D."/>
            <person name="Gadbois L."/>
            <person name="Gearin G."/>
            <person name="Gearin C.R."/>
            <person name="Giannoukos G."/>
            <person name="Goode T."/>
            <person name="Graham J."/>
            <person name="Grandbois E."/>
            <person name="Grewal S."/>
            <person name="Gyaltsen K."/>
            <person name="Hafez N."/>
            <person name="Hagos B."/>
            <person name="Hall J."/>
            <person name="Henson C."/>
            <person name="Hollinger A."/>
            <person name="Honan T."/>
            <person name="Huard M.D."/>
            <person name="Hughes L."/>
            <person name="Hurhula B."/>
            <person name="Husby M.E."/>
            <person name="Kamat A."/>
            <person name="Kanga B."/>
            <person name="Kashin S."/>
            <person name="Khazanovich D."/>
            <person name="Kisner P."/>
            <person name="Lance K."/>
            <person name="Lara M."/>
            <person name="Lee W."/>
            <person name="Lennon N."/>
            <person name="Letendre F."/>
            <person name="LeVine R."/>
            <person name="Lipovsky A."/>
            <person name="Liu X."/>
            <person name="Liu J."/>
            <person name="Liu S."/>
            <person name="Lokyitsang T."/>
            <person name="Lokyitsang Y."/>
            <person name="Lubonja R."/>
            <person name="Lui A."/>
            <person name="MacDonald P."/>
            <person name="Magnisalis V."/>
            <person name="Maru K."/>
            <person name="Matthews C."/>
            <person name="McCusker W."/>
            <person name="McDonough S."/>
            <person name="Mehta T."/>
            <person name="Meldrim J."/>
            <person name="Meneus L."/>
            <person name="Mihai O."/>
            <person name="Mihalev A."/>
            <person name="Mihova T."/>
            <person name="Mittelman R."/>
            <person name="Mlenga V."/>
            <person name="Montmayeur A."/>
            <person name="Mulrain L."/>
            <person name="Navidi A."/>
            <person name="Naylor J."/>
            <person name="Negash T."/>
            <person name="Nguyen T."/>
            <person name="Nguyen N."/>
            <person name="Nicol R."/>
            <person name="Norbu C."/>
            <person name="Norbu N."/>
            <person name="Novod N."/>
            <person name="O'Neill B."/>
            <person name="Osman S."/>
            <person name="Markiewicz E."/>
            <person name="Oyono O.L."/>
            <person name="Patti C."/>
            <person name="Phunkhang P."/>
            <person name="Pierre F."/>
            <person name="Priest M."/>
            <person name="Raghuraman S."/>
            <person name="Rege F."/>
            <person name="Reyes R."/>
            <person name="Rise C."/>
            <person name="Rogov P."/>
            <person name="Ross K."/>
            <person name="Ryan E."/>
            <person name="Settipalli S."/>
            <person name="Shea T."/>
            <person name="Sherpa N."/>
            <person name="Shi L."/>
            <person name="Shih D."/>
            <person name="Sparrow T."/>
            <person name="Spaulding J."/>
            <person name="Stalker J."/>
            <person name="Stange-Thomann N."/>
            <person name="Stavropoulos S."/>
            <person name="Stone C."/>
            <person name="Strader C."/>
            <person name="Tesfaye S."/>
            <person name="Thomson T."/>
            <person name="Thoulutsang Y."/>
            <person name="Thoulutsang D."/>
            <person name="Topham K."/>
            <person name="Topping I."/>
            <person name="Tsamla T."/>
            <person name="Vassiliev H."/>
            <person name="Vo A."/>
            <person name="Wangchuk T."/>
            <person name="Wangdi T."/>
            <person name="Weiand M."/>
            <person name="Wilkinson J."/>
            <person name="Wilson A."/>
            <person name="Yadav S."/>
            <person name="Young G."/>
            <person name="Yu Q."/>
            <person name="Zembek L."/>
            <person name="Zhong D."/>
            <person name="Zimmer A."/>
            <person name="Zwirko Z."/>
            <person name="Jaffe D.B."/>
            <person name="Alvarez P."/>
            <person name="Brockman W."/>
            <person name="Butler J."/>
            <person name="Chin C."/>
            <person name="Gnerre S."/>
            <person name="Grabherr M."/>
            <person name="Kleber M."/>
            <person name="Mauceli E."/>
            <person name="MacCallum I."/>
        </authorList>
    </citation>
    <scope>NUCLEOTIDE SEQUENCE [LARGE SCALE GENOMIC DNA]</scope>
    <source>
        <strain evidence="2">white501</strain>
    </source>
</reference>
<sequence length="62" mass="6851">MKRGHRAFISVSLGSALHFSPAPSPPHSCSRFLSLLRWLALCGQMEKSEKWEKGKSVATGPR</sequence>
<dbReference type="EMBL" id="CH984260">
    <property type="protein sequence ID" value="EDX16370.1"/>
    <property type="molecule type" value="Genomic_DNA"/>
</dbReference>
<gene>
    <name evidence="1" type="primary">Dsim\GD17852</name>
    <name evidence="1" type="ORF">Dsim_GD17852</name>
</gene>
<protein>
    <submittedName>
        <fullName evidence="1">GD17852</fullName>
    </submittedName>
</protein>
<evidence type="ECO:0000313" key="1">
    <source>
        <dbReference type="EMBL" id="EDX16370.1"/>
    </source>
</evidence>
<organism evidence="1 2">
    <name type="scientific">Drosophila simulans</name>
    <name type="common">Fruit fly</name>
    <dbReference type="NCBI Taxonomy" id="7240"/>
    <lineage>
        <taxon>Eukaryota</taxon>
        <taxon>Metazoa</taxon>
        <taxon>Ecdysozoa</taxon>
        <taxon>Arthropoda</taxon>
        <taxon>Hexapoda</taxon>
        <taxon>Insecta</taxon>
        <taxon>Pterygota</taxon>
        <taxon>Neoptera</taxon>
        <taxon>Endopterygota</taxon>
        <taxon>Diptera</taxon>
        <taxon>Brachycera</taxon>
        <taxon>Muscomorpha</taxon>
        <taxon>Ephydroidea</taxon>
        <taxon>Drosophilidae</taxon>
        <taxon>Drosophila</taxon>
        <taxon>Sophophora</taxon>
    </lineage>
</organism>
<proteinExistence type="predicted"/>
<name>B4NUT9_DROSI</name>
<dbReference type="AlphaFoldDB" id="B4NUT9"/>
<dbReference type="HOGENOM" id="CLU_2906484_0_0_1"/>
<accession>B4NUT9</accession>
<dbReference type="PhylomeDB" id="B4NUT9"/>
<evidence type="ECO:0000313" key="2">
    <source>
        <dbReference type="Proteomes" id="UP000000304"/>
    </source>
</evidence>